<evidence type="ECO:0000256" key="2">
    <source>
        <dbReference type="ARBA" id="ARBA00022729"/>
    </source>
</evidence>
<dbReference type="CDD" id="cd13401">
    <property type="entry name" value="Slt70-like"/>
    <property type="match status" value="1"/>
</dbReference>
<evidence type="ECO:0000313" key="5">
    <source>
        <dbReference type="Proteomes" id="UP000760407"/>
    </source>
</evidence>
<dbReference type="SUPFAM" id="SSF48435">
    <property type="entry name" value="Bacterial muramidases"/>
    <property type="match status" value="1"/>
</dbReference>
<dbReference type="Pfam" id="PF01464">
    <property type="entry name" value="SLT"/>
    <property type="match status" value="1"/>
</dbReference>
<dbReference type="PANTHER" id="PTHR37423">
    <property type="entry name" value="SOLUBLE LYTIC MUREIN TRANSGLYCOSYLASE-RELATED"/>
    <property type="match status" value="1"/>
</dbReference>
<proteinExistence type="inferred from homology"/>
<comment type="caution">
    <text evidence="4">The sequence shown here is derived from an EMBL/GenBank/DDBJ whole genome shotgun (WGS) entry which is preliminary data.</text>
</comment>
<dbReference type="Gene3D" id="1.25.20.10">
    <property type="entry name" value="Bacterial muramidases"/>
    <property type="match status" value="1"/>
</dbReference>
<dbReference type="InterPro" id="IPR023346">
    <property type="entry name" value="Lysozyme-like_dom_sf"/>
</dbReference>
<dbReference type="RefSeq" id="WP_200166152.1">
    <property type="nucleotide sequence ID" value="NZ_JACTSG010000002.1"/>
</dbReference>
<dbReference type="InterPro" id="IPR008939">
    <property type="entry name" value="Lytic_TGlycosylase_superhlx_U"/>
</dbReference>
<dbReference type="EMBL" id="JACTSG010000002">
    <property type="protein sequence ID" value="MBK2302096.1"/>
    <property type="molecule type" value="Genomic_DNA"/>
</dbReference>
<evidence type="ECO:0000313" key="4">
    <source>
        <dbReference type="EMBL" id="MBK2302096.1"/>
    </source>
</evidence>
<keyword evidence="5" id="KW-1185">Reference proteome</keyword>
<dbReference type="Gene3D" id="1.10.530.10">
    <property type="match status" value="1"/>
</dbReference>
<dbReference type="InterPro" id="IPR008258">
    <property type="entry name" value="Transglycosylase_SLT_dom_1"/>
</dbReference>
<gene>
    <name evidence="4" type="ORF">IBE52_04140</name>
</gene>
<name>A0ABS1GB94_9GAMM</name>
<dbReference type="Proteomes" id="UP000760407">
    <property type="component" value="Unassembled WGS sequence"/>
</dbReference>
<evidence type="ECO:0000259" key="3">
    <source>
        <dbReference type="Pfam" id="PF01464"/>
    </source>
</evidence>
<dbReference type="PANTHER" id="PTHR37423:SF5">
    <property type="entry name" value="SOLUBLE LYTIC MUREIN TRANSGLYCOSYLASE"/>
    <property type="match status" value="1"/>
</dbReference>
<organism evidence="4 5">
    <name type="scientific">Francisella philomiragia</name>
    <dbReference type="NCBI Taxonomy" id="28110"/>
    <lineage>
        <taxon>Bacteria</taxon>
        <taxon>Pseudomonadati</taxon>
        <taxon>Pseudomonadota</taxon>
        <taxon>Gammaproteobacteria</taxon>
        <taxon>Thiotrichales</taxon>
        <taxon>Francisellaceae</taxon>
        <taxon>Francisella</taxon>
    </lineage>
</organism>
<evidence type="ECO:0000256" key="1">
    <source>
        <dbReference type="ARBA" id="ARBA00007734"/>
    </source>
</evidence>
<sequence length="665" mass="78139">MIFKFKQKLGALILILILILISSYCYGLTDQQIKNVQQTIDSLQQKNYQDYLIVKNENNITDQKTKAYLNYKEISLHPDKFSQQQIQQFFKAHKDEYWASELCDDLAIYYAKTKNWKMFEKYYDGDLQTVGQCWVTDNQSKVDKNKAIKDFAKYWQKNKFNAPECVGLDKDVKKYTPKEKQCILDKAHNLALSNDFNDSSKLLAKYVKQDQEYANYIDQWKYVTYNLSVNNLDSFIKKYHTYPKFTDVILDITSDNVKIDALKYAKVWQKLRYRKLLSYQVQQQVDEQIGVALAQNHDSNAKQWLWKIDKKHISKVAEDWILRVDLYNSNYSGYIEDYLNSSKQVQQEKVWEYWLAYSYQKIGMPDKAQPIYIELAKIPYNYYSYLSADALGINYSYGDNNFSGISYSEIQKLESDENVKHAIELHKMGQFNDSVKLWKWIVRKKFSDGYRNEIPLLAQLAWLYEMYYQAIFSMHMMGLDSHVHLLYPDAFDEIVQEQANKYDLKQALIYSIMRKESLFEIEAKSYVGAKGLMQVTVPTVNFISDKYSLGYNISNSSDEIFDPYINIKIGSANLDFLDGLFKSNLVLAIAAYNAGPGNVNKWLTDKQIPVKQWIENIPFGETRHYIRKVLVNMIVYNNIILKDNKKLKLSDLLNTNVSNKFDFKK</sequence>
<keyword evidence="2" id="KW-0732">Signal</keyword>
<comment type="similarity">
    <text evidence="1">Belongs to the transglycosylase Slt family.</text>
</comment>
<reference evidence="4 5" key="1">
    <citation type="submission" date="2020-08" db="EMBL/GenBank/DDBJ databases">
        <title>Comparative genomics of Francisella species.</title>
        <authorList>
            <person name="Sahl J."/>
            <person name="Sjodin A."/>
            <person name="Wagner D."/>
            <person name="Forsman M."/>
        </authorList>
    </citation>
    <scope>NUCLEOTIDE SEQUENCE [LARGE SCALE GENOMIC DNA]</scope>
    <source>
        <strain evidence="4 5">F1093</strain>
    </source>
</reference>
<accession>A0ABS1GB94</accession>
<protein>
    <submittedName>
        <fullName evidence="4">Lytic transglycosylase domain-containing protein</fullName>
    </submittedName>
</protein>
<dbReference type="SUPFAM" id="SSF53955">
    <property type="entry name" value="Lysozyme-like"/>
    <property type="match status" value="1"/>
</dbReference>
<feature type="domain" description="Transglycosylase SLT" evidence="3">
    <location>
        <begin position="494"/>
        <end position="606"/>
    </location>
</feature>